<proteinExistence type="predicted"/>
<dbReference type="SUPFAM" id="SSF48371">
    <property type="entry name" value="ARM repeat"/>
    <property type="match status" value="1"/>
</dbReference>
<dbReference type="EMBL" id="UZAM01017197">
    <property type="protein sequence ID" value="VDP46366.1"/>
    <property type="molecule type" value="Genomic_DNA"/>
</dbReference>
<name>A0A3P8HSM4_9BILA</name>
<dbReference type="InterPro" id="IPR057941">
    <property type="entry name" value="TPR_TNPO3_IPO13_2nd"/>
</dbReference>
<dbReference type="InterPro" id="IPR016024">
    <property type="entry name" value="ARM-type_fold"/>
</dbReference>
<dbReference type="PANTHER" id="PTHR12363:SF42">
    <property type="entry name" value="TRANSPORTIN-3"/>
    <property type="match status" value="1"/>
</dbReference>
<dbReference type="InterPro" id="IPR011989">
    <property type="entry name" value="ARM-like"/>
</dbReference>
<dbReference type="OrthoDB" id="5872433at2759"/>
<organism evidence="1 2">
    <name type="scientific">Soboliphyme baturini</name>
    <dbReference type="NCBI Taxonomy" id="241478"/>
    <lineage>
        <taxon>Eukaryota</taxon>
        <taxon>Metazoa</taxon>
        <taxon>Ecdysozoa</taxon>
        <taxon>Nematoda</taxon>
        <taxon>Enoplea</taxon>
        <taxon>Dorylaimia</taxon>
        <taxon>Dioctophymatida</taxon>
        <taxon>Dioctophymatoidea</taxon>
        <taxon>Soboliphymatidae</taxon>
        <taxon>Soboliphyme</taxon>
    </lineage>
</organism>
<evidence type="ECO:0000313" key="2">
    <source>
        <dbReference type="Proteomes" id="UP000270296"/>
    </source>
</evidence>
<gene>
    <name evidence="1" type="ORF">SBAD_LOCUS12208</name>
</gene>
<dbReference type="Gene3D" id="1.25.10.10">
    <property type="entry name" value="Leucine-rich Repeat Variant"/>
    <property type="match status" value="1"/>
</dbReference>
<dbReference type="GO" id="GO:0006606">
    <property type="term" value="P:protein import into nucleus"/>
    <property type="evidence" value="ECO:0007669"/>
    <property type="project" value="TreeGrafter"/>
</dbReference>
<accession>A0A3P8HSM4</accession>
<dbReference type="InterPro" id="IPR051345">
    <property type="entry name" value="Importin_beta-like_NTR"/>
</dbReference>
<dbReference type="Proteomes" id="UP000270296">
    <property type="component" value="Unassembled WGS sequence"/>
</dbReference>
<evidence type="ECO:0008006" key="3">
    <source>
        <dbReference type="Google" id="ProtNLM"/>
    </source>
</evidence>
<dbReference type="GO" id="GO:0005737">
    <property type="term" value="C:cytoplasm"/>
    <property type="evidence" value="ECO:0007669"/>
    <property type="project" value="TreeGrafter"/>
</dbReference>
<dbReference type="PANTHER" id="PTHR12363">
    <property type="entry name" value="TRANSPORTIN 3 AND IMPORTIN 13"/>
    <property type="match status" value="1"/>
</dbReference>
<evidence type="ECO:0000313" key="1">
    <source>
        <dbReference type="EMBL" id="VDP46366.1"/>
    </source>
</evidence>
<reference evidence="1 2" key="1">
    <citation type="submission" date="2018-11" db="EMBL/GenBank/DDBJ databases">
        <authorList>
            <consortium name="Pathogen Informatics"/>
        </authorList>
    </citation>
    <scope>NUCLEOTIDE SEQUENCE [LARGE SCALE GENOMIC DNA]</scope>
</reference>
<protein>
    <recommendedName>
        <fullName evidence="3">Exportin-1/Importin-beta-like domain-containing protein</fullName>
    </recommendedName>
</protein>
<sequence length="155" mass="18161">MHCSIDPLIIRIVQDLADITFNFWYRLSEFIYLRNDDELKATFQSYIERLVIALYRHCRFDPDHVRSYYLLSSSDFSEFRRLVAEVIKDVVFIIGSKSLFRTMFQCAKQNASWDETESVLFIMTAVAKNLIPWFDAHDSAIIAGILLFKVFSPVT</sequence>
<dbReference type="AlphaFoldDB" id="A0A3P8HSM4"/>
<dbReference type="Pfam" id="PF24138">
    <property type="entry name" value="TPR_TNPO3_IPO13_2nd"/>
    <property type="match status" value="1"/>
</dbReference>
<keyword evidence="2" id="KW-1185">Reference proteome</keyword>